<sequence>MDGGDGLVQPVKSIDETLLIQHDWHLGLREPVSQFYLGIKRTGAAKTEYFDVQITKLVDEYGFAVMPGEGTIKSSDFTNVSLDMLKNLHVTFQEKSTIFVAPVSEQVIEEHRSAPRSFDVSCTGATYVAADSSGCLNVVSALNAGTLRTLEGHLMDVYRCMFFPSGLIVLSAGMDMTLRIWAVDTGKCARVLKGHTQPVTGIGIIGVGREVLSCSNDGTARMWSCASGETIESWAFEKGKCVDLAVSVDSSRFAVISEFRQLSVIDLHGNKQRRDINLPSEPSALCFSGDEAGEIVFVGFEDGHVAAYNVAQQGLFGEIFSQKGSVTCLKFFYNRLVVAFNTGAVLAYPIPAIPPSALESGDSPTNIISAEYELTGADCDPIYDMAIHGRSLYTCCRDRKIRMYKLLWNV</sequence>
<keyword evidence="1" id="KW-0853">WD repeat</keyword>
<dbReference type="PROSITE" id="PS50082">
    <property type="entry name" value="WD_REPEATS_2"/>
    <property type="match status" value="2"/>
</dbReference>
<dbReference type="PANTHER" id="PTHR19879:SF7">
    <property type="entry name" value="PROTEASOMAL ATPASE-ASSOCIATED FACTOR 1"/>
    <property type="match status" value="1"/>
</dbReference>
<evidence type="ECO:0000256" key="1">
    <source>
        <dbReference type="PROSITE-ProRule" id="PRU00221"/>
    </source>
</evidence>
<dbReference type="GO" id="GO:0006367">
    <property type="term" value="P:transcription initiation at RNA polymerase II promoter"/>
    <property type="evidence" value="ECO:0007669"/>
    <property type="project" value="TreeGrafter"/>
</dbReference>
<dbReference type="SMART" id="SM00320">
    <property type="entry name" value="WD40"/>
    <property type="match status" value="5"/>
</dbReference>
<dbReference type="GO" id="GO:0005669">
    <property type="term" value="C:transcription factor TFIID complex"/>
    <property type="evidence" value="ECO:0007669"/>
    <property type="project" value="TreeGrafter"/>
</dbReference>
<dbReference type="InterPro" id="IPR036322">
    <property type="entry name" value="WD40_repeat_dom_sf"/>
</dbReference>
<reference evidence="2" key="2">
    <citation type="submission" date="2022-06" db="UniProtKB">
        <authorList>
            <consortium name="EnsemblMetazoa"/>
        </authorList>
    </citation>
    <scope>IDENTIFICATION</scope>
    <source>
        <strain evidence="2">DF5081</strain>
    </source>
</reference>
<dbReference type="InterPro" id="IPR001680">
    <property type="entry name" value="WD40_rpt"/>
</dbReference>
<name>A0A8R1DVU8_CAEJA</name>
<accession>A0A8R1DVU8</accession>
<protein>
    <submittedName>
        <fullName evidence="2">WD_REPEATS_REGION domain-containing protein</fullName>
    </submittedName>
</protein>
<dbReference type="Pfam" id="PF00400">
    <property type="entry name" value="WD40"/>
    <property type="match status" value="2"/>
</dbReference>
<organism evidence="2 3">
    <name type="scientific">Caenorhabditis japonica</name>
    <dbReference type="NCBI Taxonomy" id="281687"/>
    <lineage>
        <taxon>Eukaryota</taxon>
        <taxon>Metazoa</taxon>
        <taxon>Ecdysozoa</taxon>
        <taxon>Nematoda</taxon>
        <taxon>Chromadorea</taxon>
        <taxon>Rhabditida</taxon>
        <taxon>Rhabditina</taxon>
        <taxon>Rhabditomorpha</taxon>
        <taxon>Rhabditoidea</taxon>
        <taxon>Rhabditidae</taxon>
        <taxon>Peloderinae</taxon>
        <taxon>Caenorhabditis</taxon>
    </lineage>
</organism>
<dbReference type="Proteomes" id="UP000005237">
    <property type="component" value="Unassembled WGS sequence"/>
</dbReference>
<feature type="repeat" description="WD" evidence="1">
    <location>
        <begin position="150"/>
        <end position="191"/>
    </location>
</feature>
<keyword evidence="3" id="KW-1185">Reference proteome</keyword>
<dbReference type="PROSITE" id="PS50294">
    <property type="entry name" value="WD_REPEATS_REGION"/>
    <property type="match status" value="2"/>
</dbReference>
<dbReference type="InterPro" id="IPR015943">
    <property type="entry name" value="WD40/YVTN_repeat-like_dom_sf"/>
</dbReference>
<evidence type="ECO:0000313" key="2">
    <source>
        <dbReference type="EnsemblMetazoa" id="CJA11957.1"/>
    </source>
</evidence>
<evidence type="ECO:0000313" key="3">
    <source>
        <dbReference type="Proteomes" id="UP000005237"/>
    </source>
</evidence>
<dbReference type="PANTHER" id="PTHR19879">
    <property type="entry name" value="TRANSCRIPTION INITIATION FACTOR TFIID"/>
    <property type="match status" value="1"/>
</dbReference>
<dbReference type="GO" id="GO:0016251">
    <property type="term" value="F:RNA polymerase II general transcription initiation factor activity"/>
    <property type="evidence" value="ECO:0007669"/>
    <property type="project" value="TreeGrafter"/>
</dbReference>
<dbReference type="EnsemblMetazoa" id="CJA11957.1">
    <property type="protein sequence ID" value="CJA11957.1"/>
    <property type="gene ID" value="WBGene00131161"/>
</dbReference>
<reference evidence="3" key="1">
    <citation type="submission" date="2010-08" db="EMBL/GenBank/DDBJ databases">
        <authorList>
            <consortium name="Caenorhabditis japonica Sequencing Consortium"/>
            <person name="Wilson R.K."/>
        </authorList>
    </citation>
    <scope>NUCLEOTIDE SEQUENCE [LARGE SCALE GENOMIC DNA]</scope>
    <source>
        <strain evidence="3">DF5081</strain>
    </source>
</reference>
<dbReference type="SUPFAM" id="SSF50978">
    <property type="entry name" value="WD40 repeat-like"/>
    <property type="match status" value="1"/>
</dbReference>
<dbReference type="Gene3D" id="2.130.10.10">
    <property type="entry name" value="YVTN repeat-like/Quinoprotein amine dehydrogenase"/>
    <property type="match status" value="2"/>
</dbReference>
<proteinExistence type="predicted"/>
<dbReference type="AlphaFoldDB" id="A0A8R1DVU8"/>
<feature type="repeat" description="WD" evidence="1">
    <location>
        <begin position="192"/>
        <end position="233"/>
    </location>
</feature>